<comment type="caution">
    <text evidence="1">The sequence shown here is derived from an EMBL/GenBank/DDBJ whole genome shotgun (WGS) entry which is preliminary data.</text>
</comment>
<protein>
    <submittedName>
        <fullName evidence="1">CRISPR-associated protein</fullName>
    </submittedName>
</protein>
<proteinExistence type="predicted"/>
<dbReference type="AlphaFoldDB" id="A0A855NCB8"/>
<gene>
    <name evidence="1" type="ORF">CDQ78_02035</name>
</gene>
<reference evidence="1 2" key="1">
    <citation type="submission" date="2017-06" db="EMBL/GenBank/DDBJ databases">
        <title>Updating the genomic taxonomy and epidemiology of Campylobacter hyointestinalis; discovery in New Zealand farmed ruminants.</title>
        <authorList>
            <person name="Wilkinson D.A."/>
            <person name="Fayaz A."/>
            <person name="Biggs P.J."/>
            <person name="Midwinter A.C."/>
        </authorList>
    </citation>
    <scope>NUCLEOTIDE SEQUENCE [LARGE SCALE GENOMIC DNA]</scope>
    <source>
        <strain evidence="1 2">S1614a</strain>
    </source>
</reference>
<organism evidence="1 2">
    <name type="scientific">Campylobacter hyointestinalis subsp. hyointestinalis</name>
    <dbReference type="NCBI Taxonomy" id="91352"/>
    <lineage>
        <taxon>Bacteria</taxon>
        <taxon>Pseudomonadati</taxon>
        <taxon>Campylobacterota</taxon>
        <taxon>Epsilonproteobacteria</taxon>
        <taxon>Campylobacterales</taxon>
        <taxon>Campylobacteraceae</taxon>
        <taxon>Campylobacter</taxon>
    </lineage>
</organism>
<name>A0A855NCB8_CAMHY</name>
<dbReference type="Proteomes" id="UP000239685">
    <property type="component" value="Unassembled WGS sequence"/>
</dbReference>
<dbReference type="RefSeq" id="WP_104064070.1">
    <property type="nucleotide sequence ID" value="NZ_NIQH01000001.1"/>
</dbReference>
<accession>A0A855NCB8</accession>
<dbReference type="Pfam" id="PF09484">
    <property type="entry name" value="Cas_TM1802"/>
    <property type="match status" value="1"/>
</dbReference>
<dbReference type="InterPro" id="IPR013389">
    <property type="entry name" value="CRISPR-assoc_prot_Cas8b"/>
</dbReference>
<dbReference type="EMBL" id="NIQP01000001">
    <property type="protein sequence ID" value="PPB73174.1"/>
    <property type="molecule type" value="Genomic_DNA"/>
</dbReference>
<evidence type="ECO:0000313" key="2">
    <source>
        <dbReference type="Proteomes" id="UP000239685"/>
    </source>
</evidence>
<sequence length="601" mass="69071">MGDITKVFSEIGSIYVNDEAKIKNKAFEYKSITTYLFDIDSRDIEVNLNLSKDDLIICRFGVGANSGNLFPNNIFKPNDIKKDSKKFIKSILTAIKNLLSKFNNEEIKKDERLLILQNIDENYFSDKIDEISNLEENKSKDKSATCFSLAYQNRPISAYYKQVFLDHISSGGEVKENGYDILTNKFGIGADANLAFCSSNELPDKMKWIKSRLLPLNSDSAKLIKMGYEVMDKNLSYNFYGLKMALIPTTLSKDDDFLKDALEILKKVQIESSSEIKKEKNISEIANAEVYIHRGLELSAFSQKNLPILNTILFYEKSNSAVNLYLIIDDVLPSFITHVSRQMDKVRVKAFKNKDDDNKDNFIYLQRLFEDRLEIMSILLARVKLDNDVIFDKFAQLIYYGSTNKSYAYLVSWDKYFNGYYVERSIDAIKRYMELFNTIKTTKEEIILQKEIKLEEKMDKKQKIDYLFESTEFLKENNTLKSAYLLGMLSANLINWQLAINNNGSSSYAKWLNNCGQINKDSLDRIWKKSEETVRKLCSISGQTNPISTITYINDKLMPFLADSLADKSIVKSSYIALAFAMGGSDFNKYIKTKKEGEENA</sequence>
<evidence type="ECO:0000313" key="1">
    <source>
        <dbReference type="EMBL" id="PPB73174.1"/>
    </source>
</evidence>